<dbReference type="AlphaFoldDB" id="A0AAU8SUC9"/>
<sequence length="144" mass="16296">MKIRTHLGAVIAIRSQTNFRAENEQRLVNVDRYVGGEVVDLGGATQPNAHSKLPDAKTLVVRTDRNVIRSESENHLYKQVFLRIRAKLDLEIDELSDAQLVEFAHYSPHFDPAAFEKLTAKGEEAWKDVGDAAEWVRRIRGSTD</sequence>
<evidence type="ECO:0000313" key="1">
    <source>
        <dbReference type="EMBL" id="AJZ56539.1"/>
    </source>
</evidence>
<reference evidence="1 2" key="1">
    <citation type="journal article" date="2015" name="Genome Announc.">
        <title>Complete genome sequences for 59 burkholderia isolates, both pathogenic and near neighbor.</title>
        <authorList>
            <person name="Johnson S.L."/>
            <person name="Bishop-Lilly K.A."/>
            <person name="Ladner J.T."/>
            <person name="Daligault H.E."/>
            <person name="Davenport K.W."/>
            <person name="Jaissle J."/>
            <person name="Frey K.G."/>
            <person name="Koroleva G.I."/>
            <person name="Bruce D.C."/>
            <person name="Coyne S.R."/>
            <person name="Broomall S.M."/>
            <person name="Li P.E."/>
            <person name="Teshima H."/>
            <person name="Gibbons H.S."/>
            <person name="Palacios G.F."/>
            <person name="Rosenzweig C.N."/>
            <person name="Redden C.L."/>
            <person name="Xu Y."/>
            <person name="Minogue T.D."/>
            <person name="Chain P.S."/>
        </authorList>
    </citation>
    <scope>NUCLEOTIDE SEQUENCE [LARGE SCALE GENOMIC DNA]</scope>
    <source>
        <strain evidence="1 2">ATCC BAA-463</strain>
    </source>
</reference>
<gene>
    <name evidence="1" type="ORF">OI25_7376</name>
</gene>
<accession>A0AAU8SUC9</accession>
<dbReference type="Proteomes" id="UP000032614">
    <property type="component" value="Chromosome 3"/>
</dbReference>
<evidence type="ECO:0000313" key="2">
    <source>
        <dbReference type="Proteomes" id="UP000032614"/>
    </source>
</evidence>
<proteinExistence type="predicted"/>
<protein>
    <submittedName>
        <fullName evidence="1">Uncharacterized protein</fullName>
    </submittedName>
</protein>
<dbReference type="KEGG" id="bfn:OI25_7376"/>
<organism evidence="1 2">
    <name type="scientific">Paraburkholderia fungorum</name>
    <dbReference type="NCBI Taxonomy" id="134537"/>
    <lineage>
        <taxon>Bacteria</taxon>
        <taxon>Pseudomonadati</taxon>
        <taxon>Pseudomonadota</taxon>
        <taxon>Betaproteobacteria</taxon>
        <taxon>Burkholderiales</taxon>
        <taxon>Burkholderiaceae</taxon>
        <taxon>Paraburkholderia</taxon>
    </lineage>
</organism>
<name>A0AAU8SUC9_9BURK</name>
<dbReference type="EMBL" id="CP010025">
    <property type="protein sequence ID" value="AJZ56539.1"/>
    <property type="molecule type" value="Genomic_DNA"/>
</dbReference>